<reference evidence="22 23" key="1">
    <citation type="submission" date="2018-08" db="EMBL/GenBank/DDBJ databases">
        <title>A genome reference for cultivated species of the human gut microbiota.</title>
        <authorList>
            <person name="Zou Y."/>
            <person name="Xue W."/>
            <person name="Luo G."/>
        </authorList>
    </citation>
    <scope>NUCLEOTIDE SEQUENCE [LARGE SCALE GENOMIC DNA]</scope>
    <source>
        <strain evidence="20 23">AF12-11</strain>
        <strain evidence="21 24">AM23-7AC</strain>
        <strain evidence="19 22">TM09-19AC</strain>
    </source>
</reference>
<name>A0A3E4F9I8_9FIRM</name>
<evidence type="ECO:0000256" key="7">
    <source>
        <dbReference type="ARBA" id="ARBA00022729"/>
    </source>
</evidence>
<gene>
    <name evidence="21" type="ORF">DW658_01225</name>
    <name evidence="20" type="ORF">DWV67_07160</name>
    <name evidence="19" type="ORF">DXD84_01665</name>
</gene>
<evidence type="ECO:0000256" key="5">
    <source>
        <dbReference type="ARBA" id="ARBA00022645"/>
    </source>
</evidence>
<keyword evidence="11" id="KW-0961">Cell wall biogenesis/degradation</keyword>
<dbReference type="Gene3D" id="2.60.410.10">
    <property type="entry name" value="D-Ala-D-Ala carboxypeptidase, C-terminal domain"/>
    <property type="match status" value="1"/>
</dbReference>
<dbReference type="InterPro" id="IPR012338">
    <property type="entry name" value="Beta-lactam/transpept-like"/>
</dbReference>
<protein>
    <recommendedName>
        <fullName evidence="4">serine-type D-Ala-D-Ala carboxypeptidase</fullName>
        <ecNumber evidence="4">3.4.16.4</ecNumber>
    </recommendedName>
</protein>
<comment type="similarity">
    <text evidence="3 15">Belongs to the peptidase S11 family.</text>
</comment>
<evidence type="ECO:0000313" key="19">
    <source>
        <dbReference type="EMBL" id="RGI86145.1"/>
    </source>
</evidence>
<dbReference type="EMBL" id="QSOI01000002">
    <property type="protein sequence ID" value="RGI86145.1"/>
    <property type="molecule type" value="Genomic_DNA"/>
</dbReference>
<evidence type="ECO:0000313" key="24">
    <source>
        <dbReference type="Proteomes" id="UP000285666"/>
    </source>
</evidence>
<dbReference type="Proteomes" id="UP000260664">
    <property type="component" value="Unassembled WGS sequence"/>
</dbReference>
<evidence type="ECO:0000313" key="23">
    <source>
        <dbReference type="Proteomes" id="UP000266376"/>
    </source>
</evidence>
<evidence type="ECO:0000259" key="18">
    <source>
        <dbReference type="SMART" id="SM00936"/>
    </source>
</evidence>
<evidence type="ECO:0000256" key="12">
    <source>
        <dbReference type="ARBA" id="ARBA00034000"/>
    </source>
</evidence>
<evidence type="ECO:0000256" key="9">
    <source>
        <dbReference type="ARBA" id="ARBA00022960"/>
    </source>
</evidence>
<dbReference type="PANTHER" id="PTHR21581">
    <property type="entry name" value="D-ALANYL-D-ALANINE CARBOXYPEPTIDASE"/>
    <property type="match status" value="1"/>
</dbReference>
<feature type="active site" description="Acyl-ester intermediate" evidence="13">
    <location>
        <position position="100"/>
    </location>
</feature>
<evidence type="ECO:0000256" key="17">
    <source>
        <dbReference type="SAM" id="SignalP"/>
    </source>
</evidence>
<keyword evidence="7 17" id="KW-0732">Signal</keyword>
<dbReference type="UniPathway" id="UPA00219"/>
<dbReference type="EMBL" id="QRHN01000001">
    <property type="protein sequence ID" value="RHF80903.1"/>
    <property type="molecule type" value="Genomic_DNA"/>
</dbReference>
<keyword evidence="9" id="KW-0133">Cell shape</keyword>
<feature type="active site" evidence="13">
    <location>
        <position position="160"/>
    </location>
</feature>
<feature type="chain" id="PRO_5033373950" description="serine-type D-Ala-D-Ala carboxypeptidase" evidence="17">
    <location>
        <begin position="21"/>
        <end position="426"/>
    </location>
</feature>
<sequence length="426" mass="46729">MKKFLVWLFCLILLTQPVFAQSEKLIILNTNTGQDTDTGTGQNAGAGEQNSSDTTENTDNVNTQQTGNVDISAPSALLMEASTGQVIYEKDADSKRPPASVTKVMTLLLIFDALQEGKIRLEDEVPTSEYAASMGGSQVFLEPGEVQTVETLIKCISVASGNDACVCMAEYICGNEQEFVNQMNERAKGLGMENTHFVNCNGLDADGHVTTARDIALMSRELINTYPQIFDYCNIWMEDITHTTKKGSTQFGLTNTNKMIRQYEYATGLKTGSTSLAKFCISATARKDDTDLIAVIMAADDNKARMRDAITLLNYGFGKCQKYQEDKVNKIPNVPVKHGVEKEVGAAQMETFSYVDVTGEDLSTIKRNVKLKENVTAPVRQGDKIGEVIYSLNGKEIGKVDILATEDVEEISYGSAMKEAVRGWML</sequence>
<evidence type="ECO:0000256" key="13">
    <source>
        <dbReference type="PIRSR" id="PIRSR618044-1"/>
    </source>
</evidence>
<dbReference type="Proteomes" id="UP000266376">
    <property type="component" value="Unassembled WGS sequence"/>
</dbReference>
<feature type="compositionally biased region" description="Low complexity" evidence="16">
    <location>
        <begin position="33"/>
        <end position="47"/>
    </location>
</feature>
<evidence type="ECO:0000256" key="14">
    <source>
        <dbReference type="PIRSR" id="PIRSR618044-2"/>
    </source>
</evidence>
<evidence type="ECO:0000313" key="21">
    <source>
        <dbReference type="EMBL" id="RHF80903.1"/>
    </source>
</evidence>
<accession>A0A3E4F9I8</accession>
<comment type="pathway">
    <text evidence="2">Cell wall biogenesis; peptidoglycan biosynthesis.</text>
</comment>
<evidence type="ECO:0000256" key="2">
    <source>
        <dbReference type="ARBA" id="ARBA00004752"/>
    </source>
</evidence>
<evidence type="ECO:0000256" key="3">
    <source>
        <dbReference type="ARBA" id="ARBA00007164"/>
    </source>
</evidence>
<feature type="region of interest" description="Disordered" evidence="16">
    <location>
        <begin position="33"/>
        <end position="67"/>
    </location>
</feature>
<feature type="binding site" evidence="14">
    <location>
        <position position="270"/>
    </location>
    <ligand>
        <name>substrate</name>
    </ligand>
</feature>
<evidence type="ECO:0000256" key="16">
    <source>
        <dbReference type="SAM" id="MobiDB-lite"/>
    </source>
</evidence>
<dbReference type="GO" id="GO:0008360">
    <property type="term" value="P:regulation of cell shape"/>
    <property type="evidence" value="ECO:0007669"/>
    <property type="project" value="UniProtKB-KW"/>
</dbReference>
<feature type="compositionally biased region" description="Polar residues" evidence="16">
    <location>
        <begin position="48"/>
        <end position="67"/>
    </location>
</feature>
<evidence type="ECO:0000256" key="15">
    <source>
        <dbReference type="RuleBase" id="RU004016"/>
    </source>
</evidence>
<dbReference type="GO" id="GO:0009252">
    <property type="term" value="P:peptidoglycan biosynthetic process"/>
    <property type="evidence" value="ECO:0007669"/>
    <property type="project" value="UniProtKB-UniPathway"/>
</dbReference>
<dbReference type="Gene3D" id="3.40.710.10">
    <property type="entry name" value="DD-peptidase/beta-lactamase superfamily"/>
    <property type="match status" value="1"/>
</dbReference>
<evidence type="ECO:0000256" key="6">
    <source>
        <dbReference type="ARBA" id="ARBA00022670"/>
    </source>
</evidence>
<dbReference type="SUPFAM" id="SSF69189">
    <property type="entry name" value="Penicillin-binding protein associated domain"/>
    <property type="match status" value="1"/>
</dbReference>
<evidence type="ECO:0000256" key="11">
    <source>
        <dbReference type="ARBA" id="ARBA00023316"/>
    </source>
</evidence>
<dbReference type="Proteomes" id="UP000285666">
    <property type="component" value="Unassembled WGS sequence"/>
</dbReference>
<dbReference type="PRINTS" id="PR00725">
    <property type="entry name" value="DADACBPTASE1"/>
</dbReference>
<comment type="catalytic activity">
    <reaction evidence="12">
        <text>Preferential cleavage: (Ac)2-L-Lys-D-Ala-|-D-Ala. Also transpeptidation of peptidyl-alanyl moieties that are N-acyl substituents of D-alanine.</text>
        <dbReference type="EC" id="3.4.16.4"/>
    </reaction>
</comment>
<dbReference type="InterPro" id="IPR012907">
    <property type="entry name" value="Peptidase_S11_C"/>
</dbReference>
<evidence type="ECO:0000256" key="1">
    <source>
        <dbReference type="ARBA" id="ARBA00003217"/>
    </source>
</evidence>
<dbReference type="InterPro" id="IPR018044">
    <property type="entry name" value="Peptidase_S11"/>
</dbReference>
<evidence type="ECO:0000313" key="22">
    <source>
        <dbReference type="Proteomes" id="UP000260664"/>
    </source>
</evidence>
<comment type="caution">
    <text evidence="19">The sequence shown here is derived from an EMBL/GenBank/DDBJ whole genome shotgun (WGS) entry which is preliminary data.</text>
</comment>
<dbReference type="GO" id="GO:0009002">
    <property type="term" value="F:serine-type D-Ala-D-Ala carboxypeptidase activity"/>
    <property type="evidence" value="ECO:0007669"/>
    <property type="project" value="UniProtKB-EC"/>
</dbReference>
<organism evidence="19 22">
    <name type="scientific">Dorea formicigenerans</name>
    <dbReference type="NCBI Taxonomy" id="39486"/>
    <lineage>
        <taxon>Bacteria</taxon>
        <taxon>Bacillati</taxon>
        <taxon>Bacillota</taxon>
        <taxon>Clostridia</taxon>
        <taxon>Lachnospirales</taxon>
        <taxon>Lachnospiraceae</taxon>
        <taxon>Dorea</taxon>
    </lineage>
</organism>
<dbReference type="RefSeq" id="WP_117494219.1">
    <property type="nucleotide sequence ID" value="NZ_JAAIOE010000001.1"/>
</dbReference>
<comment type="function">
    <text evidence="1">Removes C-terminal D-alanyl residues from sugar-peptide cell wall precursors.</text>
</comment>
<proteinExistence type="inferred from homology"/>
<dbReference type="PANTHER" id="PTHR21581:SF6">
    <property type="entry name" value="TRAFFICKING PROTEIN PARTICLE COMPLEX SUBUNIT 12"/>
    <property type="match status" value="1"/>
</dbReference>
<dbReference type="SUPFAM" id="SSF56601">
    <property type="entry name" value="beta-lactamase/transpeptidase-like"/>
    <property type="match status" value="1"/>
</dbReference>
<keyword evidence="5 19" id="KW-0121">Carboxypeptidase</keyword>
<keyword evidence="10" id="KW-0573">Peptidoglycan synthesis</keyword>
<feature type="domain" description="Peptidase S11 D-Ala-D-Ala carboxypeptidase A C-terminal" evidence="18">
    <location>
        <begin position="317"/>
        <end position="410"/>
    </location>
</feature>
<feature type="active site" description="Proton acceptor" evidence="13">
    <location>
        <position position="103"/>
    </location>
</feature>
<dbReference type="Pfam" id="PF07943">
    <property type="entry name" value="PBP5_C"/>
    <property type="match status" value="1"/>
</dbReference>
<evidence type="ECO:0000256" key="10">
    <source>
        <dbReference type="ARBA" id="ARBA00022984"/>
    </source>
</evidence>
<feature type="signal peptide" evidence="17">
    <location>
        <begin position="1"/>
        <end position="20"/>
    </location>
</feature>
<evidence type="ECO:0000256" key="4">
    <source>
        <dbReference type="ARBA" id="ARBA00012448"/>
    </source>
</evidence>
<keyword evidence="8" id="KW-0378">Hydrolase</keyword>
<dbReference type="GO" id="GO:0071555">
    <property type="term" value="P:cell wall organization"/>
    <property type="evidence" value="ECO:0007669"/>
    <property type="project" value="UniProtKB-KW"/>
</dbReference>
<dbReference type="AlphaFoldDB" id="A0A3E4F9I8"/>
<dbReference type="InterPro" id="IPR001967">
    <property type="entry name" value="Peptidase_S11_N"/>
</dbReference>
<evidence type="ECO:0000313" key="20">
    <source>
        <dbReference type="EMBL" id="RGW53866.1"/>
    </source>
</evidence>
<evidence type="ECO:0000256" key="8">
    <source>
        <dbReference type="ARBA" id="ARBA00022801"/>
    </source>
</evidence>
<dbReference type="SMART" id="SM00936">
    <property type="entry name" value="PBP5_C"/>
    <property type="match status" value="1"/>
</dbReference>
<dbReference type="EC" id="3.4.16.4" evidence="4"/>
<dbReference type="Pfam" id="PF00768">
    <property type="entry name" value="Peptidase_S11"/>
    <property type="match status" value="1"/>
</dbReference>
<keyword evidence="6" id="KW-0645">Protease</keyword>
<dbReference type="InterPro" id="IPR037167">
    <property type="entry name" value="Peptidase_S11_C_sf"/>
</dbReference>
<dbReference type="GO" id="GO:0006508">
    <property type="term" value="P:proteolysis"/>
    <property type="evidence" value="ECO:0007669"/>
    <property type="project" value="UniProtKB-KW"/>
</dbReference>
<dbReference type="EMBL" id="QSAJ01000014">
    <property type="protein sequence ID" value="RGW53866.1"/>
    <property type="molecule type" value="Genomic_DNA"/>
</dbReference>
<dbReference type="InterPro" id="IPR015956">
    <property type="entry name" value="Peniciliin-bd_prot_C_sf"/>
</dbReference>